<dbReference type="EMBL" id="QUAE01000010">
    <property type="protein sequence ID" value="REJ08583.1"/>
    <property type="molecule type" value="Genomic_DNA"/>
</dbReference>
<dbReference type="Proteomes" id="UP000256305">
    <property type="component" value="Unassembled WGS sequence"/>
</dbReference>
<gene>
    <name evidence="2" type="ORF">DYE48_12895</name>
</gene>
<sequence length="61" mass="7343">MKSRMFPLYIILYGGEQKKKLMRHTHKPKGNQPKLEPMKRERNETKIIIRGNIQNYVYIIA</sequence>
<reference evidence="2 3" key="1">
    <citation type="submission" date="2018-08" db="EMBL/GenBank/DDBJ databases">
        <title>Genome sequence of Halobacillus trueperi KCTC 3686.</title>
        <authorList>
            <person name="Cho K.H."/>
            <person name="Kwak M.-J."/>
            <person name="Kim B.-Y."/>
            <person name="Chun J."/>
        </authorList>
    </citation>
    <scope>NUCLEOTIDE SEQUENCE [LARGE SCALE GENOMIC DNA]</scope>
    <source>
        <strain evidence="2 3">KCTC 3686</strain>
    </source>
</reference>
<organism evidence="2 3">
    <name type="scientific">Halobacillus trueperi</name>
    <dbReference type="NCBI Taxonomy" id="156205"/>
    <lineage>
        <taxon>Bacteria</taxon>
        <taxon>Bacillati</taxon>
        <taxon>Bacillota</taxon>
        <taxon>Bacilli</taxon>
        <taxon>Bacillales</taxon>
        <taxon>Bacillaceae</taxon>
        <taxon>Halobacillus</taxon>
    </lineage>
</organism>
<protein>
    <submittedName>
        <fullName evidence="2">Uncharacterized protein</fullName>
    </submittedName>
</protein>
<name>A0A3E0J6N9_9BACI</name>
<accession>A0A3E0J6N9</accession>
<proteinExistence type="predicted"/>
<evidence type="ECO:0000313" key="2">
    <source>
        <dbReference type="EMBL" id="REJ08583.1"/>
    </source>
</evidence>
<dbReference type="AlphaFoldDB" id="A0A3E0J6N9"/>
<evidence type="ECO:0000256" key="1">
    <source>
        <dbReference type="SAM" id="MobiDB-lite"/>
    </source>
</evidence>
<comment type="caution">
    <text evidence="2">The sequence shown here is derived from an EMBL/GenBank/DDBJ whole genome shotgun (WGS) entry which is preliminary data.</text>
</comment>
<evidence type="ECO:0000313" key="3">
    <source>
        <dbReference type="Proteomes" id="UP000256305"/>
    </source>
</evidence>
<keyword evidence="3" id="KW-1185">Reference proteome</keyword>
<feature type="region of interest" description="Disordered" evidence="1">
    <location>
        <begin position="23"/>
        <end position="42"/>
    </location>
</feature>